<dbReference type="InterPro" id="IPR015410">
    <property type="entry name" value="DUF1985"/>
</dbReference>
<accession>A0A8S0RL51</accession>
<feature type="region of interest" description="Disordered" evidence="1">
    <location>
        <begin position="417"/>
        <end position="535"/>
    </location>
</feature>
<feature type="compositionally biased region" description="Basic and acidic residues" evidence="1">
    <location>
        <begin position="503"/>
        <end position="517"/>
    </location>
</feature>
<protein>
    <recommendedName>
        <fullName evidence="2">DUF1985 domain-containing protein</fullName>
    </recommendedName>
</protein>
<dbReference type="PANTHER" id="PTHR48449">
    <property type="entry name" value="DUF1985 DOMAIN-CONTAINING PROTEIN"/>
    <property type="match status" value="1"/>
</dbReference>
<dbReference type="Pfam" id="PF09331">
    <property type="entry name" value="DUF1985"/>
    <property type="match status" value="1"/>
</dbReference>
<comment type="caution">
    <text evidence="3">The sequence shown here is derived from an EMBL/GenBank/DDBJ whole genome shotgun (WGS) entry which is preliminary data.</text>
</comment>
<evidence type="ECO:0000259" key="2">
    <source>
        <dbReference type="Pfam" id="PF09331"/>
    </source>
</evidence>
<evidence type="ECO:0000313" key="4">
    <source>
        <dbReference type="Proteomes" id="UP000594638"/>
    </source>
</evidence>
<gene>
    <name evidence="3" type="ORF">OLEA9_A008525</name>
</gene>
<dbReference type="OrthoDB" id="1930729at2759"/>
<feature type="domain" description="DUF1985" evidence="2">
    <location>
        <begin position="24"/>
        <end position="112"/>
    </location>
</feature>
<name>A0A8S0RL51_OLEEU</name>
<sequence>MPRVLIRGSRSPILSPTNPATRFPLHNSHLARFGMQEYALVTGLMCGLLPDDAAMDRVLQKKRLKDKYFKSTERVSCGELEKAFLRPSTPRADRYKLGLALIIEGVFNAPNSHAGIELPTLLGRKFVDATNKKEKTVTYTVHDFPIAMQTFEAIPEIGDRFARQLGHQSPRLLSWTCTKQSQHRTYDAFFKNIKLHVFATLRPTEVELGQPCISTLLPFEDRTVPVLDEVARDIIPAQLHPDPLPSRGNVGNSRGECTMVSSGGGSEDDDESGDSEDEGAREETGGDKSGDSNGEASNEGDSGDSEDDHTRTPQTGTYSSPPMHRRTSPIHAPSTSHVRQGQTSGASLTRDEVEELLLDQRTLIEIRLRTVKFEIMQHVIDEFVKVRDFISTLVPPAPSRSTPPTAQAAKEPTVLATSVHDGNGGDTDPVPKCADPQVHGRGFSPLPVDHDEDMDNKMQERNGGDGMESEPALNGDDGDVASGGSGKREDDGVASPTGVAEADGGRGMDFEPEKNSQDDEVSSGGSGNLLDKGVASASGVAEVDGKYIAVENSSCHPNPNS</sequence>
<dbReference type="PANTHER" id="PTHR48449:SF1">
    <property type="entry name" value="DUF1985 DOMAIN-CONTAINING PROTEIN"/>
    <property type="match status" value="1"/>
</dbReference>
<dbReference type="Gramene" id="OE9A008525T1">
    <property type="protein sequence ID" value="OE9A008525C1"/>
    <property type="gene ID" value="OE9A008525"/>
</dbReference>
<feature type="compositionally biased region" description="Basic and acidic residues" evidence="1">
    <location>
        <begin position="281"/>
        <end position="290"/>
    </location>
</feature>
<feature type="compositionally biased region" description="Acidic residues" evidence="1">
    <location>
        <begin position="266"/>
        <end position="280"/>
    </location>
</feature>
<keyword evidence="4" id="KW-1185">Reference proteome</keyword>
<feature type="compositionally biased region" description="Polar residues" evidence="1">
    <location>
        <begin position="333"/>
        <end position="347"/>
    </location>
</feature>
<proteinExistence type="predicted"/>
<feature type="region of interest" description="Disordered" evidence="1">
    <location>
        <begin position="238"/>
        <end position="347"/>
    </location>
</feature>
<evidence type="ECO:0000313" key="3">
    <source>
        <dbReference type="EMBL" id="CAA2980551.1"/>
    </source>
</evidence>
<evidence type="ECO:0000256" key="1">
    <source>
        <dbReference type="SAM" id="MobiDB-lite"/>
    </source>
</evidence>
<reference evidence="3 4" key="1">
    <citation type="submission" date="2019-12" db="EMBL/GenBank/DDBJ databases">
        <authorList>
            <person name="Alioto T."/>
            <person name="Alioto T."/>
            <person name="Gomez Garrido J."/>
        </authorList>
    </citation>
    <scope>NUCLEOTIDE SEQUENCE [LARGE SCALE GENOMIC DNA]</scope>
</reference>
<dbReference type="AlphaFoldDB" id="A0A8S0RL51"/>
<dbReference type="EMBL" id="CACTIH010003649">
    <property type="protein sequence ID" value="CAA2980551.1"/>
    <property type="molecule type" value="Genomic_DNA"/>
</dbReference>
<dbReference type="Proteomes" id="UP000594638">
    <property type="component" value="Unassembled WGS sequence"/>
</dbReference>
<organism evidence="3 4">
    <name type="scientific">Olea europaea subsp. europaea</name>
    <dbReference type="NCBI Taxonomy" id="158383"/>
    <lineage>
        <taxon>Eukaryota</taxon>
        <taxon>Viridiplantae</taxon>
        <taxon>Streptophyta</taxon>
        <taxon>Embryophyta</taxon>
        <taxon>Tracheophyta</taxon>
        <taxon>Spermatophyta</taxon>
        <taxon>Magnoliopsida</taxon>
        <taxon>eudicotyledons</taxon>
        <taxon>Gunneridae</taxon>
        <taxon>Pentapetalae</taxon>
        <taxon>asterids</taxon>
        <taxon>lamiids</taxon>
        <taxon>Lamiales</taxon>
        <taxon>Oleaceae</taxon>
        <taxon>Oleeae</taxon>
        <taxon>Olea</taxon>
    </lineage>
</organism>